<keyword evidence="16" id="KW-1185">Reference proteome</keyword>
<feature type="transmembrane region" description="Helical" evidence="13">
    <location>
        <begin position="400"/>
        <end position="425"/>
    </location>
</feature>
<dbReference type="KEGG" id="dpte:113790094"/>
<dbReference type="Pfam" id="PF13246">
    <property type="entry name" value="Cation_ATPase"/>
    <property type="match status" value="1"/>
</dbReference>
<organism evidence="16 17">
    <name type="scientific">Dermatophagoides pteronyssinus</name>
    <name type="common">European house dust mite</name>
    <dbReference type="NCBI Taxonomy" id="6956"/>
    <lineage>
        <taxon>Eukaryota</taxon>
        <taxon>Metazoa</taxon>
        <taxon>Ecdysozoa</taxon>
        <taxon>Arthropoda</taxon>
        <taxon>Chelicerata</taxon>
        <taxon>Arachnida</taxon>
        <taxon>Acari</taxon>
        <taxon>Acariformes</taxon>
        <taxon>Sarcoptiformes</taxon>
        <taxon>Astigmata</taxon>
        <taxon>Psoroptidia</taxon>
        <taxon>Analgoidea</taxon>
        <taxon>Pyroglyphidae</taxon>
        <taxon>Dermatophagoidinae</taxon>
        <taxon>Dermatophagoides</taxon>
    </lineage>
</organism>
<dbReference type="OrthoDB" id="48943at2759"/>
<dbReference type="Gene3D" id="2.70.150.10">
    <property type="entry name" value="Calcium-transporting ATPase, cytoplasmic transduction domain A"/>
    <property type="match status" value="1"/>
</dbReference>
<dbReference type="Pfam" id="PF12409">
    <property type="entry name" value="P5-ATPase"/>
    <property type="match status" value="1"/>
</dbReference>
<dbReference type="PRINTS" id="PR00119">
    <property type="entry name" value="CATATPASE"/>
</dbReference>
<evidence type="ECO:0000313" key="17">
    <source>
        <dbReference type="RefSeq" id="XP_027195512.1"/>
    </source>
</evidence>
<gene>
    <name evidence="17" type="primary">LOC113790094</name>
</gene>
<feature type="transmembrane region" description="Helical" evidence="13">
    <location>
        <begin position="1017"/>
        <end position="1037"/>
    </location>
</feature>
<accession>A0A6P6XPY1</accession>
<dbReference type="SUPFAM" id="SSF81665">
    <property type="entry name" value="Calcium ATPase, transmembrane domain M"/>
    <property type="match status" value="1"/>
</dbReference>
<dbReference type="InterPro" id="IPR036412">
    <property type="entry name" value="HAD-like_sf"/>
</dbReference>
<feature type="transmembrane region" description="Helical" evidence="13">
    <location>
        <begin position="367"/>
        <end position="388"/>
    </location>
</feature>
<dbReference type="InterPro" id="IPR023214">
    <property type="entry name" value="HAD_sf"/>
</dbReference>
<dbReference type="GO" id="GO:0016020">
    <property type="term" value="C:membrane"/>
    <property type="evidence" value="ECO:0007669"/>
    <property type="project" value="UniProtKB-SubCell"/>
</dbReference>
<dbReference type="OMA" id="VPCENAM"/>
<dbReference type="PANTHER" id="PTHR45630">
    <property type="entry name" value="CATION-TRANSPORTING ATPASE-RELATED"/>
    <property type="match status" value="1"/>
</dbReference>
<feature type="transmembrane region" description="Helical" evidence="13">
    <location>
        <begin position="1057"/>
        <end position="1085"/>
    </location>
</feature>
<dbReference type="InterPro" id="IPR006544">
    <property type="entry name" value="P-type_TPase_V"/>
</dbReference>
<dbReference type="InterPro" id="IPR047819">
    <property type="entry name" value="P5A-ATPase_N"/>
</dbReference>
<keyword evidence="5 13" id="KW-0479">Metal-binding</keyword>
<dbReference type="SUPFAM" id="SSF56784">
    <property type="entry name" value="HAD-like"/>
    <property type="match status" value="1"/>
</dbReference>
<dbReference type="InterPro" id="IPR023298">
    <property type="entry name" value="ATPase_P-typ_TM_dom_sf"/>
</dbReference>
<comment type="similarity">
    <text evidence="2 13">Belongs to the cation transport ATPase (P-type) (TC 3.A.3) family. Type V subfamily.</text>
</comment>
<feature type="transmembrane region" description="Helical" evidence="13">
    <location>
        <begin position="876"/>
        <end position="893"/>
    </location>
</feature>
<feature type="domain" description="P-type ATPase A" evidence="14">
    <location>
        <begin position="230"/>
        <end position="353"/>
    </location>
</feature>
<dbReference type="InterPro" id="IPR059000">
    <property type="entry name" value="ATPase_P-type_domA"/>
</dbReference>
<dbReference type="GO" id="GO:0140358">
    <property type="term" value="F:P-type transmembrane transporter activity"/>
    <property type="evidence" value="ECO:0007669"/>
    <property type="project" value="InterPro"/>
</dbReference>
<feature type="transmembrane region" description="Helical" evidence="13">
    <location>
        <begin position="933"/>
        <end position="956"/>
    </location>
</feature>
<dbReference type="SUPFAM" id="SSF81660">
    <property type="entry name" value="Metal cation-transporting ATPase, ATP-binding domain N"/>
    <property type="match status" value="1"/>
</dbReference>
<evidence type="ECO:0000256" key="5">
    <source>
        <dbReference type="ARBA" id="ARBA00022723"/>
    </source>
</evidence>
<keyword evidence="6 13" id="KW-0547">Nucleotide-binding</keyword>
<dbReference type="RefSeq" id="XP_027195512.1">
    <property type="nucleotide sequence ID" value="XM_027339711.1"/>
</dbReference>
<dbReference type="SFLD" id="SFLDG00002">
    <property type="entry name" value="C1.7:_P-type_atpase_like"/>
    <property type="match status" value="1"/>
</dbReference>
<evidence type="ECO:0000256" key="12">
    <source>
        <dbReference type="ARBA" id="ARBA00049360"/>
    </source>
</evidence>
<evidence type="ECO:0000256" key="7">
    <source>
        <dbReference type="ARBA" id="ARBA00022840"/>
    </source>
</evidence>
<evidence type="ECO:0000256" key="9">
    <source>
        <dbReference type="ARBA" id="ARBA00022967"/>
    </source>
</evidence>
<dbReference type="Pfam" id="PF00122">
    <property type="entry name" value="E1-E2_ATPase"/>
    <property type="match status" value="1"/>
</dbReference>
<dbReference type="NCBIfam" id="TIGR01494">
    <property type="entry name" value="ATPase_P-type"/>
    <property type="match status" value="2"/>
</dbReference>
<feature type="transmembrane region" description="Helical" evidence="13">
    <location>
        <begin position="198"/>
        <end position="215"/>
    </location>
</feature>
<evidence type="ECO:0000256" key="1">
    <source>
        <dbReference type="ARBA" id="ARBA00004141"/>
    </source>
</evidence>
<dbReference type="InParanoid" id="A0A6P6XPY1"/>
<feature type="transmembrane region" description="Helical" evidence="13">
    <location>
        <begin position="899"/>
        <end position="921"/>
    </location>
</feature>
<comment type="catalytic activity">
    <reaction evidence="12 13">
        <text>ATP + H2O = ADP + phosphate + H(+)</text>
        <dbReference type="Rhea" id="RHEA:13065"/>
        <dbReference type="ChEBI" id="CHEBI:15377"/>
        <dbReference type="ChEBI" id="CHEBI:15378"/>
        <dbReference type="ChEBI" id="CHEBI:30616"/>
        <dbReference type="ChEBI" id="CHEBI:43474"/>
        <dbReference type="ChEBI" id="CHEBI:456216"/>
    </reaction>
</comment>
<evidence type="ECO:0000256" key="4">
    <source>
        <dbReference type="ARBA" id="ARBA00022692"/>
    </source>
</evidence>
<dbReference type="Gene3D" id="3.40.1110.10">
    <property type="entry name" value="Calcium-transporting ATPase, cytoplasmic domain N"/>
    <property type="match status" value="1"/>
</dbReference>
<dbReference type="InterPro" id="IPR023299">
    <property type="entry name" value="ATPase_P-typ_cyto_dom_N"/>
</dbReference>
<dbReference type="Proteomes" id="UP000515146">
    <property type="component" value="Unplaced"/>
</dbReference>
<dbReference type="GO" id="GO:0005524">
    <property type="term" value="F:ATP binding"/>
    <property type="evidence" value="ECO:0007669"/>
    <property type="project" value="UniProtKB-UniRule"/>
</dbReference>
<dbReference type="PROSITE" id="PS00154">
    <property type="entry name" value="ATPASE_E1_E2"/>
    <property type="match status" value="1"/>
</dbReference>
<evidence type="ECO:0000256" key="3">
    <source>
        <dbReference type="ARBA" id="ARBA00022553"/>
    </source>
</evidence>
<keyword evidence="7 13" id="KW-0067">ATP-binding</keyword>
<keyword evidence="9 13" id="KW-1278">Translocase</keyword>
<evidence type="ECO:0000256" key="2">
    <source>
        <dbReference type="ARBA" id="ARBA00006000"/>
    </source>
</evidence>
<feature type="transmembrane region" description="Helical" evidence="13">
    <location>
        <begin position="983"/>
        <end position="1005"/>
    </location>
</feature>
<comment type="subcellular location">
    <subcellularLocation>
        <location evidence="1 13">Membrane</location>
        <topology evidence="1 13">Multi-pass membrane protein</topology>
    </subcellularLocation>
</comment>
<dbReference type="GO" id="GO:0019829">
    <property type="term" value="F:ATPase-coupled monoatomic cation transmembrane transporter activity"/>
    <property type="evidence" value="ECO:0007669"/>
    <property type="project" value="UniProtKB-UniRule"/>
</dbReference>
<dbReference type="SFLD" id="SFLDF00027">
    <property type="entry name" value="p-type_atpase"/>
    <property type="match status" value="1"/>
</dbReference>
<dbReference type="FunFam" id="3.40.50.1000:FF:000068">
    <property type="entry name" value="Cation-transporting ATPase"/>
    <property type="match status" value="1"/>
</dbReference>
<evidence type="ECO:0000256" key="13">
    <source>
        <dbReference type="RuleBase" id="RU362082"/>
    </source>
</evidence>
<keyword evidence="10 13" id="KW-1133">Transmembrane helix</keyword>
<evidence type="ECO:0000256" key="10">
    <source>
        <dbReference type="ARBA" id="ARBA00022989"/>
    </source>
</evidence>
<keyword evidence="3" id="KW-0597">Phosphoprotein</keyword>
<dbReference type="GO" id="GO:0006874">
    <property type="term" value="P:intracellular calcium ion homeostasis"/>
    <property type="evidence" value="ECO:0007669"/>
    <property type="project" value="TreeGrafter"/>
</dbReference>
<evidence type="ECO:0000256" key="6">
    <source>
        <dbReference type="ARBA" id="ARBA00022741"/>
    </source>
</evidence>
<dbReference type="InterPro" id="IPR008250">
    <property type="entry name" value="ATPase_P-typ_transduc_dom_A_sf"/>
</dbReference>
<feature type="transmembrane region" description="Helical" evidence="13">
    <location>
        <begin position="170"/>
        <end position="192"/>
    </location>
</feature>
<keyword evidence="8 13" id="KW-0460">Magnesium</keyword>
<dbReference type="InterPro" id="IPR044492">
    <property type="entry name" value="P_typ_ATPase_HD_dom"/>
</dbReference>
<dbReference type="GO" id="GO:0046872">
    <property type="term" value="F:metal ion binding"/>
    <property type="evidence" value="ECO:0007669"/>
    <property type="project" value="UniProtKB-UniRule"/>
</dbReference>
<evidence type="ECO:0000259" key="14">
    <source>
        <dbReference type="Pfam" id="PF00122"/>
    </source>
</evidence>
<proteinExistence type="inferred from homology"/>
<evidence type="ECO:0000313" key="16">
    <source>
        <dbReference type="Proteomes" id="UP000515146"/>
    </source>
</evidence>
<evidence type="ECO:0000259" key="15">
    <source>
        <dbReference type="Pfam" id="PF12409"/>
    </source>
</evidence>
<reference evidence="17" key="1">
    <citation type="submission" date="2025-08" db="UniProtKB">
        <authorList>
            <consortium name="RefSeq"/>
        </authorList>
    </citation>
    <scope>IDENTIFICATION</scope>
    <source>
        <strain evidence="17">Airmid</strain>
    </source>
</reference>
<dbReference type="InterPro" id="IPR001757">
    <property type="entry name" value="P_typ_ATPase"/>
</dbReference>
<protein>
    <recommendedName>
        <fullName evidence="13">Cation-transporting ATPase</fullName>
        <ecNumber evidence="13">7.2.2.-</ecNumber>
    </recommendedName>
</protein>
<dbReference type="GO" id="GO:0016887">
    <property type="term" value="F:ATP hydrolysis activity"/>
    <property type="evidence" value="ECO:0007669"/>
    <property type="project" value="InterPro"/>
</dbReference>
<dbReference type="SUPFAM" id="SSF81653">
    <property type="entry name" value="Calcium ATPase, transduction domain A"/>
    <property type="match status" value="1"/>
</dbReference>
<name>A0A6P6XPY1_DERPT</name>
<dbReference type="EC" id="7.2.2.-" evidence="13"/>
<sequence length="1176" mass="134932">MFNSKRQQIKHNNDYDDRMNIGEEDELLLQGFTNSLWKTIIVCIGILITGGLLAIIMLFRPAIRIRLTKKRCQLDKAQILVLKDKYGDEFVETMFQTPNLSYRYFIHKKIKYIWNDEYQHFCKLKGLDQEKCSVLYSQVVDGASTTEAQKKLILFGRNSIDIEVLPIWRLIFNEITGPFYLYQFFIICIWLIQDYYQFAACIFILSTISVAMHVWQTRKQSIALRKKVHSASMVTVIRDSQPVQKISTELIPGDVIVLPRHSVNNYMMECDAVLMTGSCIMDESMLTGESLPVPKVPLVDNPTSIYSSSVHKSNTLFSGTKLLNVYSKENIDIMAVVVRTGFSTTKGELARSILYPIQMNNNIKRQMIKMSIIFIFLFGLPSFLYTYYALSRFDFATSSIIIIVLDVGTFLIPPVLPAVLTSVNVHAQRRLKKKGIFCLNSQAIACAGEIDTMCFDKTGTITEDTIDFAGIVPIFNRKFQSIITDVKSLPADNIIVKTMAACHSLVEYKGNIEGDDLDIKLFQTSEWTFVHDMDDLVETFGKTPDRIVTNTFSGINYQLIGIMKQYPFESFLQRMLVIVKDVKENNFMAIVKGAPEVLKLFCSEETLPENFSEILEHYTSQGFRVLATASKIIDTNDVDECLDMNRSSLENNMTFNGFYLFKNKLKSSSKQIIEELMDANIRCIMVTGDNILTALSVAQECQMIRKPDAIIRVQAIPNKLLPKQISLHYDYVKYPDFMITNNNNGDDLEGNNEKLFQYHLAIDGDSYNIIRNTKPDLIDRIIHKGTIFARMTPDQKKSLITILRKQNHSVGMCGDGANDCGALRAADAGIALSVAEASVASPFTYKNKDISCVPSLLKEGRCTLVSVFGTFKYQSAYCFILLGSALILFWHGFRPSDGTYVFVDVIMNILPPMVFATTKPYPKLSKRMPIRNLLSFVQQMSLYTFIIVQVLIYYLIRTYLIDQPFYIPVISTDIIEQQSPNQIANAIFSINTMSYVIAAVVFAPGPPYRLGFFSNRIYICMVLINFSLSLLMSLIAPEWFLGFLEFIPLPFDFRLKILSICVLNFIISFILERYFWYCLIARYILPWIRQKFRMKSKKKFRILDEQILKDNWPFEHLIDDNHLNGQQPSSYTTTIIDQQHQNDDDDDRFKMPKSSSYEKTYVKILEKKEKKQKRFR</sequence>
<dbReference type="AlphaFoldDB" id="A0A6P6XPY1"/>
<feature type="domain" description="P5B-type ATPase N-terminal" evidence="15">
    <location>
        <begin position="23"/>
        <end position="93"/>
    </location>
</feature>
<dbReference type="GO" id="GO:0015203">
    <property type="term" value="F:polyamine transmembrane transporter activity"/>
    <property type="evidence" value="ECO:0007669"/>
    <property type="project" value="TreeGrafter"/>
</dbReference>
<keyword evidence="11 13" id="KW-0472">Membrane</keyword>
<dbReference type="PANTHER" id="PTHR45630:SF8">
    <property type="entry name" value="CATION-TRANSPORTING ATPASE"/>
    <property type="match status" value="1"/>
</dbReference>
<dbReference type="Gene3D" id="3.40.50.1000">
    <property type="entry name" value="HAD superfamily/HAD-like"/>
    <property type="match status" value="1"/>
</dbReference>
<dbReference type="SFLD" id="SFLDS00003">
    <property type="entry name" value="Haloacid_Dehalogenase"/>
    <property type="match status" value="1"/>
</dbReference>
<keyword evidence="4 13" id="KW-0812">Transmembrane</keyword>
<dbReference type="InterPro" id="IPR018303">
    <property type="entry name" value="ATPase_P-typ_P_site"/>
</dbReference>
<evidence type="ECO:0000256" key="8">
    <source>
        <dbReference type="ARBA" id="ARBA00022842"/>
    </source>
</evidence>
<feature type="transmembrane region" description="Helical" evidence="13">
    <location>
        <begin position="36"/>
        <end position="59"/>
    </location>
</feature>
<dbReference type="NCBIfam" id="TIGR01657">
    <property type="entry name" value="P-ATPase-V"/>
    <property type="match status" value="1"/>
</dbReference>
<evidence type="ECO:0000256" key="11">
    <source>
        <dbReference type="ARBA" id="ARBA00023136"/>
    </source>
</evidence>